<dbReference type="InterPro" id="IPR013849">
    <property type="entry name" value="DNA_helicase_Holl-junc_RuvA_I"/>
</dbReference>
<name>A0A2T4VXH1_9HYPH</name>
<sequence length="210" mass="23247">MIGKIKGNIEGVYDDYVLIDVQGVCYIVHCPIRTLSHIGNVGDACVLFVETHVRQDQIRLFGFLSDLDRRWFVLLQSVQGIGARVAMGILSHMSPSKLVDSIILQDSKIIAQIPGIGIKVANRIVVELKGKAISLSNMDKKEQQYFNIEQDKLPMHDVIPSYVVDAISALVNLGYSRDQATTAVNSALKKEKDITSDSHIIRLALKEVSC</sequence>
<evidence type="ECO:0000256" key="2">
    <source>
        <dbReference type="ARBA" id="ARBA00022763"/>
    </source>
</evidence>
<evidence type="ECO:0000256" key="4">
    <source>
        <dbReference type="ARBA" id="ARBA00023172"/>
    </source>
</evidence>
<dbReference type="InterPro" id="IPR011114">
    <property type="entry name" value="RuvA_C"/>
</dbReference>
<dbReference type="Pfam" id="PF01330">
    <property type="entry name" value="RuvA_N"/>
    <property type="match status" value="1"/>
</dbReference>
<dbReference type="GO" id="GO:0009378">
    <property type="term" value="F:four-way junction helicase activity"/>
    <property type="evidence" value="ECO:0007669"/>
    <property type="project" value="InterPro"/>
</dbReference>
<dbReference type="GO" id="GO:0005737">
    <property type="term" value="C:cytoplasm"/>
    <property type="evidence" value="ECO:0007669"/>
    <property type="project" value="UniProtKB-SubCell"/>
</dbReference>
<proteinExistence type="inferred from homology"/>
<dbReference type="CDD" id="cd14332">
    <property type="entry name" value="UBA_RuvA_C"/>
    <property type="match status" value="1"/>
</dbReference>
<dbReference type="SUPFAM" id="SSF50249">
    <property type="entry name" value="Nucleic acid-binding proteins"/>
    <property type="match status" value="1"/>
</dbReference>
<evidence type="ECO:0000256" key="1">
    <source>
        <dbReference type="ARBA" id="ARBA00022490"/>
    </source>
</evidence>
<dbReference type="GO" id="GO:0048476">
    <property type="term" value="C:Holliday junction resolvase complex"/>
    <property type="evidence" value="ECO:0007669"/>
    <property type="project" value="UniProtKB-UniRule"/>
</dbReference>
<dbReference type="Gene3D" id="2.40.50.140">
    <property type="entry name" value="Nucleic acid-binding proteins"/>
    <property type="match status" value="1"/>
</dbReference>
<comment type="domain">
    <text evidence="6">Has three domains with a flexible linker between the domains II and III and assumes an 'L' shape. Domain III is highly mobile and contacts RuvB.</text>
</comment>
<dbReference type="InterPro" id="IPR036267">
    <property type="entry name" value="RuvA_C_sf"/>
</dbReference>
<dbReference type="GO" id="GO:0006310">
    <property type="term" value="P:DNA recombination"/>
    <property type="evidence" value="ECO:0007669"/>
    <property type="project" value="UniProtKB-UniRule"/>
</dbReference>
<keyword evidence="5 6" id="KW-0234">DNA repair</keyword>
<dbReference type="EMBL" id="PSQJ01000003">
    <property type="protein sequence ID" value="PTL86482.1"/>
    <property type="molecule type" value="Genomic_DNA"/>
</dbReference>
<comment type="caution">
    <text evidence="8">The sequence shown here is derived from an EMBL/GenBank/DDBJ whole genome shotgun (WGS) entry which is preliminary data.</text>
</comment>
<evidence type="ECO:0000313" key="8">
    <source>
        <dbReference type="EMBL" id="PTL86482.1"/>
    </source>
</evidence>
<dbReference type="InterPro" id="IPR000085">
    <property type="entry name" value="RuvA"/>
</dbReference>
<comment type="caution">
    <text evidence="6">Lacks conserved residue(s) required for the propagation of feature annotation.</text>
</comment>
<protein>
    <recommendedName>
        <fullName evidence="6">Holliday junction branch migration complex subunit RuvA</fullName>
    </recommendedName>
</protein>
<feature type="region of interest" description="Domain III" evidence="6">
    <location>
        <begin position="155"/>
        <end position="210"/>
    </location>
</feature>
<keyword evidence="2 6" id="KW-0227">DNA damage</keyword>
<keyword evidence="3 6" id="KW-0238">DNA-binding</keyword>
<accession>A0A2T4VXH1</accession>
<evidence type="ECO:0000259" key="7">
    <source>
        <dbReference type="SMART" id="SM00278"/>
    </source>
</evidence>
<dbReference type="InterPro" id="IPR010994">
    <property type="entry name" value="RuvA_2-like"/>
</dbReference>
<keyword evidence="4 6" id="KW-0233">DNA recombination</keyword>
<dbReference type="InterPro" id="IPR012340">
    <property type="entry name" value="NA-bd_OB-fold"/>
</dbReference>
<comment type="subcellular location">
    <subcellularLocation>
        <location evidence="6">Cytoplasm</location>
    </subcellularLocation>
</comment>
<evidence type="ECO:0000256" key="3">
    <source>
        <dbReference type="ARBA" id="ARBA00023125"/>
    </source>
</evidence>
<dbReference type="GO" id="GO:0000400">
    <property type="term" value="F:four-way junction DNA binding"/>
    <property type="evidence" value="ECO:0007669"/>
    <property type="project" value="UniProtKB-UniRule"/>
</dbReference>
<comment type="subunit">
    <text evidence="6">Homotetramer. Forms an RuvA(8)-RuvB(12)-Holliday junction (HJ) complex. HJ DNA is sandwiched between 2 RuvA tetramers; dsDNA enters through RuvA and exits via RuvB. An RuvB hexamer assembles on each DNA strand where it exits the tetramer. Each RuvB hexamer is contacted by two RuvA subunits (via domain III) on 2 adjacent RuvB subunits; this complex drives branch migration. In the full resolvosome a probable DNA-RuvA(4)-RuvB(12)-RuvC(2) complex forms which resolves the HJ.</text>
</comment>
<dbReference type="Pfam" id="PF07499">
    <property type="entry name" value="RuvA_C"/>
    <property type="match status" value="1"/>
</dbReference>
<organism evidence="8 9">
    <name type="scientific">Candidatus Liberibacter europaeus</name>
    <dbReference type="NCBI Taxonomy" id="744859"/>
    <lineage>
        <taxon>Bacteria</taxon>
        <taxon>Pseudomonadati</taxon>
        <taxon>Pseudomonadota</taxon>
        <taxon>Alphaproteobacteria</taxon>
        <taxon>Hyphomicrobiales</taxon>
        <taxon>Rhizobiaceae</taxon>
        <taxon>Liberibacter</taxon>
    </lineage>
</organism>
<dbReference type="SUPFAM" id="SSF47781">
    <property type="entry name" value="RuvA domain 2-like"/>
    <property type="match status" value="1"/>
</dbReference>
<dbReference type="SUPFAM" id="SSF46929">
    <property type="entry name" value="DNA helicase RuvA subunit, C-terminal domain"/>
    <property type="match status" value="1"/>
</dbReference>
<comment type="similarity">
    <text evidence="6">Belongs to the RuvA family.</text>
</comment>
<evidence type="ECO:0000256" key="6">
    <source>
        <dbReference type="HAMAP-Rule" id="MF_00031"/>
    </source>
</evidence>
<feature type="region of interest" description="Domain I" evidence="6">
    <location>
        <begin position="1"/>
        <end position="64"/>
    </location>
</feature>
<dbReference type="GO" id="GO:0006281">
    <property type="term" value="P:DNA repair"/>
    <property type="evidence" value="ECO:0007669"/>
    <property type="project" value="UniProtKB-UniRule"/>
</dbReference>
<evidence type="ECO:0000313" key="9">
    <source>
        <dbReference type="Proteomes" id="UP000240811"/>
    </source>
</evidence>
<feature type="domain" description="Helix-hairpin-helix DNA-binding motif class 1" evidence="7">
    <location>
        <begin position="108"/>
        <end position="127"/>
    </location>
</feature>
<evidence type="ECO:0000256" key="5">
    <source>
        <dbReference type="ARBA" id="ARBA00023204"/>
    </source>
</evidence>
<dbReference type="Gene3D" id="1.10.150.20">
    <property type="entry name" value="5' to 3' exonuclease, C-terminal subdomain"/>
    <property type="match status" value="1"/>
</dbReference>
<dbReference type="NCBIfam" id="TIGR00084">
    <property type="entry name" value="ruvA"/>
    <property type="match status" value="1"/>
</dbReference>
<dbReference type="AlphaFoldDB" id="A0A2T4VXH1"/>
<dbReference type="InterPro" id="IPR003583">
    <property type="entry name" value="Hlx-hairpin-Hlx_DNA-bd_motif"/>
</dbReference>
<dbReference type="Pfam" id="PF14520">
    <property type="entry name" value="HHH_5"/>
    <property type="match status" value="1"/>
</dbReference>
<dbReference type="Proteomes" id="UP000240811">
    <property type="component" value="Unassembled WGS sequence"/>
</dbReference>
<reference evidence="9" key="1">
    <citation type="submission" date="2018-02" db="EMBL/GenBank/DDBJ databases">
        <title>Genome sequence of Candidatus Liberibacter europaeus.</title>
        <authorList>
            <person name="Frampton R.A."/>
            <person name="Thompson S.M."/>
            <person name="David C."/>
            <person name="Addison S.M."/>
            <person name="Smith G.R."/>
        </authorList>
    </citation>
    <scope>NUCLEOTIDE SEQUENCE [LARGE SCALE GENOMIC DNA]</scope>
</reference>
<dbReference type="GO" id="GO:0005524">
    <property type="term" value="F:ATP binding"/>
    <property type="evidence" value="ECO:0007669"/>
    <property type="project" value="InterPro"/>
</dbReference>
<comment type="function">
    <text evidence="6">The RuvA-RuvB-RuvC complex processes Holliday junction (HJ) DNA during genetic recombination and DNA repair, while the RuvA-RuvB complex plays an important role in the rescue of blocked DNA replication forks via replication fork reversal (RFR). RuvA specifically binds to HJ cruciform DNA, conferring on it an open structure. The RuvB hexamer acts as an ATP-dependent pump, pulling dsDNA into and through the RuvAB complex. HJ branch migration allows RuvC to scan DNA until it finds its consensus sequence, where it cleaves and resolves the cruciform DNA.</text>
</comment>
<dbReference type="SMART" id="SM00278">
    <property type="entry name" value="HhH1"/>
    <property type="match status" value="2"/>
</dbReference>
<dbReference type="HAMAP" id="MF_00031">
    <property type="entry name" value="DNA_HJ_migration_RuvA"/>
    <property type="match status" value="1"/>
</dbReference>
<keyword evidence="1 6" id="KW-0963">Cytoplasm</keyword>
<dbReference type="Gene3D" id="1.10.8.10">
    <property type="entry name" value="DNA helicase RuvA subunit, C-terminal domain"/>
    <property type="match status" value="1"/>
</dbReference>
<dbReference type="GO" id="GO:0009379">
    <property type="term" value="C:Holliday junction helicase complex"/>
    <property type="evidence" value="ECO:0007669"/>
    <property type="project" value="InterPro"/>
</dbReference>
<gene>
    <name evidence="6" type="primary">ruvA</name>
    <name evidence="8" type="ORF">C4617_03555</name>
</gene>
<feature type="domain" description="Helix-hairpin-helix DNA-binding motif class 1" evidence="7">
    <location>
        <begin position="73"/>
        <end position="92"/>
    </location>
</feature>